<keyword evidence="3" id="KW-0063">Aspartyl esterase</keyword>
<dbReference type="PANTHER" id="PTHR42970">
    <property type="entry name" value="PECTATE LYASE C-RELATED"/>
    <property type="match status" value="1"/>
</dbReference>
<gene>
    <name evidence="7" type="ORF">EPD60_09455</name>
</gene>
<reference evidence="7 8" key="1">
    <citation type="submission" date="2019-03" db="EMBL/GenBank/DDBJ databases">
        <authorList>
            <person name="Kim M.K.M."/>
        </authorList>
    </citation>
    <scope>NUCLEOTIDE SEQUENCE [LARGE SCALE GENOMIC DNA]</scope>
    <source>
        <strain evidence="7 8">17J68-12</strain>
    </source>
</reference>
<dbReference type="InterPro" id="IPR000070">
    <property type="entry name" value="Pectinesterase_cat"/>
</dbReference>
<dbReference type="EMBL" id="SJZI01000042">
    <property type="protein sequence ID" value="TCJ14223.1"/>
    <property type="molecule type" value="Genomic_DNA"/>
</dbReference>
<dbReference type="InterPro" id="IPR052063">
    <property type="entry name" value="Polysaccharide_Lyase_1"/>
</dbReference>
<dbReference type="InterPro" id="IPR026444">
    <property type="entry name" value="Secre_tail"/>
</dbReference>
<dbReference type="InterPro" id="IPR012334">
    <property type="entry name" value="Pectin_lyas_fold"/>
</dbReference>
<dbReference type="GO" id="GO:0046872">
    <property type="term" value="F:metal ion binding"/>
    <property type="evidence" value="ECO:0007669"/>
    <property type="project" value="UniProtKB-KW"/>
</dbReference>
<feature type="chain" id="PRO_5020255844" evidence="5">
    <location>
        <begin position="32"/>
        <end position="2089"/>
    </location>
</feature>
<evidence type="ECO:0000256" key="2">
    <source>
        <dbReference type="ARBA" id="ARBA00022801"/>
    </source>
</evidence>
<evidence type="ECO:0000313" key="8">
    <source>
        <dbReference type="Proteomes" id="UP000295334"/>
    </source>
</evidence>
<dbReference type="Pfam" id="PF01095">
    <property type="entry name" value="Pectinesterase"/>
    <property type="match status" value="1"/>
</dbReference>
<evidence type="ECO:0000256" key="3">
    <source>
        <dbReference type="ARBA" id="ARBA00023085"/>
    </source>
</evidence>
<name>A0A4R1BB79_9BACT</name>
<feature type="signal peptide" evidence="5">
    <location>
        <begin position="1"/>
        <end position="31"/>
    </location>
</feature>
<protein>
    <submittedName>
        <fullName evidence="7">T9SS type A sorting domain-containing protein</fullName>
    </submittedName>
</protein>
<accession>A0A4R1BB79</accession>
<dbReference type="GO" id="GO:0030599">
    <property type="term" value="F:pectinesterase activity"/>
    <property type="evidence" value="ECO:0007669"/>
    <property type="project" value="InterPro"/>
</dbReference>
<keyword evidence="8" id="KW-1185">Reference proteome</keyword>
<dbReference type="Gene3D" id="2.160.20.10">
    <property type="entry name" value="Single-stranded right-handed beta-helix, Pectin lyase-like"/>
    <property type="match status" value="2"/>
</dbReference>
<organism evidence="7 8">
    <name type="scientific">Flaviaesturariibacter flavus</name>
    <dbReference type="NCBI Taxonomy" id="2502780"/>
    <lineage>
        <taxon>Bacteria</taxon>
        <taxon>Pseudomonadati</taxon>
        <taxon>Bacteroidota</taxon>
        <taxon>Chitinophagia</taxon>
        <taxon>Chitinophagales</taxon>
        <taxon>Chitinophagaceae</taxon>
        <taxon>Flaviaestuariibacter</taxon>
    </lineage>
</organism>
<sequence length="2089" mass="216388">MQYNATLPSFFRTRVTAFLVLLLLAGLSADAQLVAFPGAEGAGRFATGGRGTAATPTTVYAVTTLADDVSNPAVGSLRHALAQNVSSRTIVFRVSGTIRLAGPLSVKQNTTIAGQTAPGAGICIADHPVIISGNNVIIRYMRFRLGDKNQAAVNGNDDALGTNGNGYKNLLIDHCSVSWSNDEALSVYSGDSTTLQWNIVSEPLNLSYHNEGSGVESHGYGGIMGGRKVSIHHNLFAHCYSRTPRFDGTRNLGNSAAGLENVEFVNNVLYNWGINNVYGGEGGNYNIIGNYYKYGPSTNSGVRFRVANPYKQTSSPAIPYGKYYLAGNYVDGSATNTANNWRGVTMDGGSAADTALAKATTPFSISTLAAQDAAAAYSLVLQQAGATLPIRDSLDQRIVNDVMNRTGRIIDVQGGYPRLTPFATSQSAWPTLVGGTAPVDTDNDGMPDSYETANSLNPNDAADREGIAANGYTNLENYLNGITTTPQFSVSGNLSGFSQTISTPAAASASRAYSLSGSNLTTDVTVTAPANFEVSANGTTWAGTATIPVSGGNLSSSSVYVRMNAASAGSYSGVITNTTSSITQTIPVSGIATTAPAGVNATVAKDGTGNYTTVQAAIDAVATGRTTPWVIYIKDGKYREKIVIPSTKPFIQLVGESVANTIIYYDDPATTLGTSGSASVTINAPDFAAMNITFANTYGDGSQAVAVLVNNDRAVFKNCRFLGNQDTFYGKGSGTPRVYLSQCYIDGNIDFIFGSAIAVFDNCVIYPKARTAAGNSFITAANTPTGQNYGLVFRNSIIANNTGATTYYLGRPWQNTTTASPVILNNRTTFLNTTMGYTISPDGWTTWDATTNTAGIDYGEFGSKDFQGAPVNTSGRVAWATALTAAQAANYTNANLFGSWDPCAVAANICTLQQSPIAVSNFRGTKGSLNASVDWNISWNMMGITYDLYRSTSRNSGYSLLSSVTSVNDTAYNFNYTEALPTSGTVYYYYLVASRAGMASHTTDTISISNLQTIVTAGTLNAFTQNIGTPSPSQTFTASGTNLTDDVTVTPPANYEVSTDGANWFTSSNPLVLTQAAGSVAATPISVRLNSPSIGTWGGNIVLSSAGATSVNMPVTGSTAIIAPVTERILQWWPMTANNIDSVGARAPGVAPSTTRFNRMTVSNGTTVATVPPYSPQRGQALAPLTATLGEGLWSSSAGGPGGSLNRTIYEQFVIKGANPAVDSLQIDSLILSAAFYNSTSSTRLGVVWSKTGFSTADSTDVSTTPGGFTNFIVLNQQNTGPTDVYRLAFNGSTGVSIKRGDSLTFRIYFSCSSSSTGRYALLKDVMVKGARIDATIPPPTITVNPATLPAFSQNLGIPSASQSYTVSSTDLVSPILVVPPANYEVSLNGTTWNNSTTPIILNPVGGVVASTTIQVRLNASATGTYSGVIKNMVASGTNKDVTVTGTTAAIPTIVAVPATLATFSQTLGSPSATQTYTLSAFNLVGNLTVTPPANYEVSGDGGTTWFNSSSPLLITPVGTSVAPIVITVRLFAPASGTYGGNIVHSSGTAALNLPVNGITSGTPTLIQAGTLAPFTQTVGTPSAVQTYTLSGSALSANVTVAPPAGYEVSADGTNWFTSSSPLVLTPAAGTLATTTISIRLNAGAAGTFGGDVVHASTGATSVLVPVTGTVVPAPVLNATASFTPFTQTIGVAQPEQTYTVSGSNLVGANVTITPPVGYEISLNGTTWVTNTTPIQIPVPASGTLAATTIHVRMAATTTGTYGGNILHTGTGFAAVNVPVTGTAILPPTITVSSATLSQFSQTIGAPSGVQSYTVSGQNLTADLTITAPAGYQLSLDGITWSSAPLTLAPAAGVVAATTVSVRLNATAAGNYNGPIVNASTGAASRNVNITGVAVVPPSFLVSVPQLQPFRQILGSPSNPQSYVLNGAGLLGPINITPAAGYQVSLDSGKTWSFVPVTVTPNAGTVNQAVWVRLNAGTTGTHGYTIIHQSNGVANRAYVDVIGITTTEATGDYSVYPVPAFNKVWFSHPVTTKAATITIFSIGGERLRTLRAVPGAVETPIDINTMAQGVYLAVYDNGEERVTRRFVKE</sequence>
<evidence type="ECO:0000256" key="4">
    <source>
        <dbReference type="ARBA" id="ARBA00023180"/>
    </source>
</evidence>
<evidence type="ECO:0000313" key="7">
    <source>
        <dbReference type="EMBL" id="TCJ14223.1"/>
    </source>
</evidence>
<comment type="caution">
    <text evidence="7">The sequence shown here is derived from an EMBL/GenBank/DDBJ whole genome shotgun (WGS) entry which is preliminary data.</text>
</comment>
<dbReference type="NCBIfam" id="TIGR04183">
    <property type="entry name" value="Por_Secre_tail"/>
    <property type="match status" value="1"/>
</dbReference>
<dbReference type="Proteomes" id="UP000295334">
    <property type="component" value="Unassembled WGS sequence"/>
</dbReference>
<feature type="domain" description="Pectinesterase catalytic" evidence="6">
    <location>
        <begin position="600"/>
        <end position="896"/>
    </location>
</feature>
<evidence type="ECO:0000256" key="1">
    <source>
        <dbReference type="ARBA" id="ARBA00022723"/>
    </source>
</evidence>
<dbReference type="SUPFAM" id="SSF51126">
    <property type="entry name" value="Pectin lyase-like"/>
    <property type="match status" value="2"/>
</dbReference>
<dbReference type="RefSeq" id="WP_131449139.1">
    <property type="nucleotide sequence ID" value="NZ_SJZI01000042.1"/>
</dbReference>
<dbReference type="GO" id="GO:0042545">
    <property type="term" value="P:cell wall modification"/>
    <property type="evidence" value="ECO:0007669"/>
    <property type="project" value="InterPro"/>
</dbReference>
<proteinExistence type="predicted"/>
<dbReference type="PANTHER" id="PTHR42970:SF1">
    <property type="entry name" value="PECTATE LYASE C-RELATED"/>
    <property type="match status" value="1"/>
</dbReference>
<dbReference type="InterPro" id="IPR011050">
    <property type="entry name" value="Pectin_lyase_fold/virulence"/>
</dbReference>
<evidence type="ECO:0000259" key="6">
    <source>
        <dbReference type="Pfam" id="PF01095"/>
    </source>
</evidence>
<keyword evidence="1" id="KW-0479">Metal-binding</keyword>
<keyword evidence="2" id="KW-0378">Hydrolase</keyword>
<dbReference type="OrthoDB" id="9803616at2"/>
<evidence type="ECO:0000256" key="5">
    <source>
        <dbReference type="SAM" id="SignalP"/>
    </source>
</evidence>
<keyword evidence="5" id="KW-0732">Signal</keyword>
<keyword evidence="4" id="KW-0325">Glycoprotein</keyword>